<feature type="compositionally biased region" description="Basic and acidic residues" evidence="1">
    <location>
        <begin position="225"/>
        <end position="237"/>
    </location>
</feature>
<reference evidence="2" key="1">
    <citation type="submission" date="2023-06" db="EMBL/GenBank/DDBJ databases">
        <title>Genome-scale phylogeny and comparative genomics of the fungal order Sordariales.</title>
        <authorList>
            <consortium name="Lawrence Berkeley National Laboratory"/>
            <person name="Hensen N."/>
            <person name="Bonometti L."/>
            <person name="Westerberg I."/>
            <person name="Brannstrom I.O."/>
            <person name="Guillou S."/>
            <person name="Cros-Aarteil S."/>
            <person name="Calhoun S."/>
            <person name="Haridas S."/>
            <person name="Kuo A."/>
            <person name="Mondo S."/>
            <person name="Pangilinan J."/>
            <person name="Riley R."/>
            <person name="Labutti K."/>
            <person name="Andreopoulos B."/>
            <person name="Lipzen A."/>
            <person name="Chen C."/>
            <person name="Yanf M."/>
            <person name="Daum C."/>
            <person name="Ng V."/>
            <person name="Clum A."/>
            <person name="Steindorff A."/>
            <person name="Ohm R."/>
            <person name="Martin F."/>
            <person name="Silar P."/>
            <person name="Natvig D."/>
            <person name="Lalanne C."/>
            <person name="Gautier V."/>
            <person name="Ament-Velasquez S.L."/>
            <person name="Kruys A."/>
            <person name="Hutchinson M.I."/>
            <person name="Powell A.J."/>
            <person name="Barry K."/>
            <person name="Miller A.N."/>
            <person name="Grigoriev I.V."/>
            <person name="Debuchy R."/>
            <person name="Gladieux P."/>
            <person name="Thoren M.H."/>
            <person name="Johannesson H."/>
        </authorList>
    </citation>
    <scope>NUCLEOTIDE SEQUENCE</scope>
    <source>
        <strain evidence="2">CBS 606.72</strain>
    </source>
</reference>
<proteinExistence type="predicted"/>
<dbReference type="AlphaFoldDB" id="A0AA40CC95"/>
<feature type="compositionally biased region" description="Acidic residues" evidence="1">
    <location>
        <begin position="305"/>
        <end position="327"/>
    </location>
</feature>
<keyword evidence="3" id="KW-1185">Reference proteome</keyword>
<name>A0AA40CC95_9PEZI</name>
<feature type="region of interest" description="Disordered" evidence="1">
    <location>
        <begin position="225"/>
        <end position="327"/>
    </location>
</feature>
<dbReference type="EMBL" id="JAULSU010000001">
    <property type="protein sequence ID" value="KAK0632108.1"/>
    <property type="molecule type" value="Genomic_DNA"/>
</dbReference>
<evidence type="ECO:0000313" key="3">
    <source>
        <dbReference type="Proteomes" id="UP001175000"/>
    </source>
</evidence>
<organism evidence="2 3">
    <name type="scientific">Immersiella caudata</name>
    <dbReference type="NCBI Taxonomy" id="314043"/>
    <lineage>
        <taxon>Eukaryota</taxon>
        <taxon>Fungi</taxon>
        <taxon>Dikarya</taxon>
        <taxon>Ascomycota</taxon>
        <taxon>Pezizomycotina</taxon>
        <taxon>Sordariomycetes</taxon>
        <taxon>Sordariomycetidae</taxon>
        <taxon>Sordariales</taxon>
        <taxon>Lasiosphaeriaceae</taxon>
        <taxon>Immersiella</taxon>
    </lineage>
</organism>
<gene>
    <name evidence="2" type="ORF">B0T14DRAFT_559828</name>
</gene>
<dbReference type="Proteomes" id="UP001175000">
    <property type="component" value="Unassembled WGS sequence"/>
</dbReference>
<accession>A0AA40CC95</accession>
<feature type="region of interest" description="Disordered" evidence="1">
    <location>
        <begin position="25"/>
        <end position="53"/>
    </location>
</feature>
<sequence>MATGQTNAPGRLWTSAPRVPRNTLLIASQGYRPPSPTKRPGLGNEQRTPTRERPVLIPVTAPAAARAYDAVSPSVPSTMPMASRPRVSAASQDSLDHEFTVGVMNLIQNQPLAPAIRQALREKVNIFAFTTNGQRATIDNLRGQIKTRDDVIKSREQEIHVLKHAAGKMRKKIESLGCRVKTQDESIIEWRERYEKDGERLVRRGRGLIQKKKTIAELEVRVTELEERVGEGEKKGDSGQAPIEVESDEGKSPIEVQDDPQKQRASQGEVEEMLEGSEKLEELPDDPPSARTRRSNARTKYITISDDDDDLEFEEPDDESDDDYVDD</sequence>
<evidence type="ECO:0000256" key="1">
    <source>
        <dbReference type="SAM" id="MobiDB-lite"/>
    </source>
</evidence>
<protein>
    <submittedName>
        <fullName evidence="2">Uncharacterized protein</fullName>
    </submittedName>
</protein>
<comment type="caution">
    <text evidence="2">The sequence shown here is derived from an EMBL/GenBank/DDBJ whole genome shotgun (WGS) entry which is preliminary data.</text>
</comment>
<evidence type="ECO:0000313" key="2">
    <source>
        <dbReference type="EMBL" id="KAK0632108.1"/>
    </source>
</evidence>